<gene>
    <name evidence="3" type="ORF">GPECTOR_21g614</name>
</gene>
<dbReference type="PROSITE" id="PS50011">
    <property type="entry name" value="PROTEIN_KINASE_DOM"/>
    <property type="match status" value="1"/>
</dbReference>
<accession>A0A150GHR7</accession>
<dbReference type="GO" id="GO:0004713">
    <property type="term" value="F:protein tyrosine kinase activity"/>
    <property type="evidence" value="ECO:0007669"/>
    <property type="project" value="InterPro"/>
</dbReference>
<evidence type="ECO:0000313" key="3">
    <source>
        <dbReference type="EMBL" id="KXZ49388.1"/>
    </source>
</evidence>
<proteinExistence type="predicted"/>
<dbReference type="InterPro" id="IPR001245">
    <property type="entry name" value="Ser-Thr/Tyr_kinase_cat_dom"/>
</dbReference>
<keyword evidence="4" id="KW-1185">Reference proteome</keyword>
<comment type="caution">
    <text evidence="3">The sequence shown here is derived from an EMBL/GenBank/DDBJ whole genome shotgun (WGS) entry which is preliminary data.</text>
</comment>
<dbReference type="SUPFAM" id="SSF56112">
    <property type="entry name" value="Protein kinase-like (PK-like)"/>
    <property type="match status" value="1"/>
</dbReference>
<dbReference type="InterPro" id="IPR000719">
    <property type="entry name" value="Prot_kinase_dom"/>
</dbReference>
<dbReference type="AlphaFoldDB" id="A0A150GHR7"/>
<dbReference type="Proteomes" id="UP000075714">
    <property type="component" value="Unassembled WGS sequence"/>
</dbReference>
<dbReference type="InterPro" id="IPR051681">
    <property type="entry name" value="Ser/Thr_Kinases-Pseudokinases"/>
</dbReference>
<dbReference type="Gene3D" id="1.10.510.10">
    <property type="entry name" value="Transferase(Phosphotransferase) domain 1"/>
    <property type="match status" value="1"/>
</dbReference>
<dbReference type="PANTHER" id="PTHR44329:SF214">
    <property type="entry name" value="PROTEIN KINASE DOMAIN-CONTAINING PROTEIN"/>
    <property type="match status" value="1"/>
</dbReference>
<dbReference type="GO" id="GO:0005524">
    <property type="term" value="F:ATP binding"/>
    <property type="evidence" value="ECO:0007669"/>
    <property type="project" value="InterPro"/>
</dbReference>
<protein>
    <recommendedName>
        <fullName evidence="2">Protein kinase domain-containing protein</fullName>
    </recommendedName>
</protein>
<dbReference type="Pfam" id="PF07714">
    <property type="entry name" value="PK_Tyr_Ser-Thr"/>
    <property type="match status" value="1"/>
</dbReference>
<reference evidence="4" key="1">
    <citation type="journal article" date="2016" name="Nat. Commun.">
        <title>The Gonium pectorale genome demonstrates co-option of cell cycle regulation during the evolution of multicellularity.</title>
        <authorList>
            <person name="Hanschen E.R."/>
            <person name="Marriage T.N."/>
            <person name="Ferris P.J."/>
            <person name="Hamaji T."/>
            <person name="Toyoda A."/>
            <person name="Fujiyama A."/>
            <person name="Neme R."/>
            <person name="Noguchi H."/>
            <person name="Minakuchi Y."/>
            <person name="Suzuki M."/>
            <person name="Kawai-Toyooka H."/>
            <person name="Smith D.R."/>
            <person name="Sparks H."/>
            <person name="Anderson J."/>
            <person name="Bakaric R."/>
            <person name="Luria V."/>
            <person name="Karger A."/>
            <person name="Kirschner M.W."/>
            <person name="Durand P.M."/>
            <person name="Michod R.E."/>
            <person name="Nozaki H."/>
            <person name="Olson B.J."/>
        </authorList>
    </citation>
    <scope>NUCLEOTIDE SEQUENCE [LARGE SCALE GENOMIC DNA]</scope>
    <source>
        <strain evidence="4">NIES-2863</strain>
    </source>
</reference>
<evidence type="ECO:0000313" key="4">
    <source>
        <dbReference type="Proteomes" id="UP000075714"/>
    </source>
</evidence>
<sequence>MEYCGLGDLQTLACGRDSPFLASPSWPLHVAQRALLRTAREVASALAALHAAGTVHGALRPSNVLLAASAADRRGFEARVADAGAPGLAGYPLCAAASAVMLPPEALQNAHAMRTAAADVYAYGMLLYMMAAGEMPFPGQHLVPVLMALASDEGLRPEWPTGQHDHLEPLFRACIAPIPEERPSAKQVLARLLEMERTLKAAKRERKLGMGRQVASADGPREGALLQEAAA</sequence>
<dbReference type="InterPro" id="IPR011009">
    <property type="entry name" value="Kinase-like_dom_sf"/>
</dbReference>
<dbReference type="GO" id="GO:0004674">
    <property type="term" value="F:protein serine/threonine kinase activity"/>
    <property type="evidence" value="ECO:0007669"/>
    <property type="project" value="TreeGrafter"/>
</dbReference>
<evidence type="ECO:0000259" key="2">
    <source>
        <dbReference type="PROSITE" id="PS50011"/>
    </source>
</evidence>
<dbReference type="PANTHER" id="PTHR44329">
    <property type="entry name" value="SERINE/THREONINE-PROTEIN KINASE TNNI3K-RELATED"/>
    <property type="match status" value="1"/>
</dbReference>
<organism evidence="3 4">
    <name type="scientific">Gonium pectorale</name>
    <name type="common">Green alga</name>
    <dbReference type="NCBI Taxonomy" id="33097"/>
    <lineage>
        <taxon>Eukaryota</taxon>
        <taxon>Viridiplantae</taxon>
        <taxon>Chlorophyta</taxon>
        <taxon>core chlorophytes</taxon>
        <taxon>Chlorophyceae</taxon>
        <taxon>CS clade</taxon>
        <taxon>Chlamydomonadales</taxon>
        <taxon>Volvocaceae</taxon>
        <taxon>Gonium</taxon>
    </lineage>
</organism>
<name>A0A150GHR7_GONPE</name>
<dbReference type="EMBL" id="LSYV01000022">
    <property type="protein sequence ID" value="KXZ49388.1"/>
    <property type="molecule type" value="Genomic_DNA"/>
</dbReference>
<feature type="domain" description="Protein kinase" evidence="2">
    <location>
        <begin position="1"/>
        <end position="199"/>
    </location>
</feature>
<dbReference type="SMART" id="SM00219">
    <property type="entry name" value="TyrKc"/>
    <property type="match status" value="1"/>
</dbReference>
<evidence type="ECO:0000256" key="1">
    <source>
        <dbReference type="SAM" id="MobiDB-lite"/>
    </source>
</evidence>
<feature type="region of interest" description="Disordered" evidence="1">
    <location>
        <begin position="204"/>
        <end position="231"/>
    </location>
</feature>
<dbReference type="OrthoDB" id="547933at2759"/>
<dbReference type="STRING" id="33097.A0A150GHR7"/>
<dbReference type="InterPro" id="IPR020635">
    <property type="entry name" value="Tyr_kinase_cat_dom"/>
</dbReference>